<dbReference type="PANTHER" id="PTHR43884">
    <property type="entry name" value="ACYL-COA DEHYDROGENASE"/>
    <property type="match status" value="1"/>
</dbReference>
<dbReference type="InterPro" id="IPR036250">
    <property type="entry name" value="AcylCo_DH-like_C"/>
</dbReference>
<accession>A0ABD5UNK4</accession>
<dbReference type="InterPro" id="IPR006089">
    <property type="entry name" value="Acyl-CoA_DH_CS"/>
</dbReference>
<proteinExistence type="inferred from homology"/>
<comment type="similarity">
    <text evidence="2 5">Belongs to the acyl-CoA dehydrogenase family.</text>
</comment>
<name>A0ABD5UNK4_9EURY</name>
<evidence type="ECO:0000313" key="9">
    <source>
        <dbReference type="EMBL" id="MFC6890115.1"/>
    </source>
</evidence>
<keyword evidence="4 5" id="KW-0274">FAD</keyword>
<dbReference type="InterPro" id="IPR006091">
    <property type="entry name" value="Acyl-CoA_Oxase/DH_mid-dom"/>
</dbReference>
<keyword evidence="3 5" id="KW-0285">Flavoprotein</keyword>
<evidence type="ECO:0000259" key="7">
    <source>
        <dbReference type="Pfam" id="PF02770"/>
    </source>
</evidence>
<dbReference type="FunFam" id="1.10.540.10:FF:000026">
    <property type="entry name" value="Acyl-CoA dehydrogenase medium chain"/>
    <property type="match status" value="1"/>
</dbReference>
<feature type="domain" description="Acyl-CoA dehydrogenase/oxidase C-terminal" evidence="6">
    <location>
        <begin position="251"/>
        <end position="400"/>
    </location>
</feature>
<keyword evidence="10" id="KW-1185">Reference proteome</keyword>
<evidence type="ECO:0000259" key="6">
    <source>
        <dbReference type="Pfam" id="PF00441"/>
    </source>
</evidence>
<evidence type="ECO:0000313" key="10">
    <source>
        <dbReference type="Proteomes" id="UP001596333"/>
    </source>
</evidence>
<dbReference type="AlphaFoldDB" id="A0ABD5UNK4"/>
<keyword evidence="5 9" id="KW-0560">Oxidoreductase</keyword>
<dbReference type="Proteomes" id="UP001596333">
    <property type="component" value="Unassembled WGS sequence"/>
</dbReference>
<dbReference type="PIRSF" id="PIRSF016578">
    <property type="entry name" value="HsaA"/>
    <property type="match status" value="1"/>
</dbReference>
<gene>
    <name evidence="9" type="ORF">ACFQEY_14005</name>
</gene>
<dbReference type="Pfam" id="PF00441">
    <property type="entry name" value="Acyl-CoA_dh_1"/>
    <property type="match status" value="1"/>
</dbReference>
<organism evidence="9 10">
    <name type="scientific">Halorubrum trueperi</name>
    <dbReference type="NCBI Taxonomy" id="2004704"/>
    <lineage>
        <taxon>Archaea</taxon>
        <taxon>Methanobacteriati</taxon>
        <taxon>Methanobacteriota</taxon>
        <taxon>Stenosarchaea group</taxon>
        <taxon>Halobacteria</taxon>
        <taxon>Halobacteriales</taxon>
        <taxon>Haloferacaceae</taxon>
        <taxon>Halorubrum</taxon>
    </lineage>
</organism>
<protein>
    <submittedName>
        <fullName evidence="9">Acyl-CoA dehydrogenase family protein</fullName>
        <ecNumber evidence="9">1.-.-.-</ecNumber>
    </submittedName>
</protein>
<comment type="cofactor">
    <cofactor evidence="1 5">
        <name>FAD</name>
        <dbReference type="ChEBI" id="CHEBI:57692"/>
    </cofactor>
</comment>
<dbReference type="InterPro" id="IPR009075">
    <property type="entry name" value="AcylCo_DH/oxidase_C"/>
</dbReference>
<reference evidence="9 10" key="1">
    <citation type="journal article" date="2019" name="Int. J. Syst. Evol. Microbiol.">
        <title>The Global Catalogue of Microorganisms (GCM) 10K type strain sequencing project: providing services to taxonomists for standard genome sequencing and annotation.</title>
        <authorList>
            <consortium name="The Broad Institute Genomics Platform"/>
            <consortium name="The Broad Institute Genome Sequencing Center for Infectious Disease"/>
            <person name="Wu L."/>
            <person name="Ma J."/>
        </authorList>
    </citation>
    <scope>NUCLEOTIDE SEQUENCE [LARGE SCALE GENOMIC DNA]</scope>
    <source>
        <strain evidence="9 10">Y73</strain>
    </source>
</reference>
<dbReference type="RefSeq" id="WP_379769655.1">
    <property type="nucleotide sequence ID" value="NZ_JBHSXI010000016.1"/>
</dbReference>
<dbReference type="Gene3D" id="2.40.110.10">
    <property type="entry name" value="Butyryl-CoA Dehydrogenase, subunit A, domain 2"/>
    <property type="match status" value="1"/>
</dbReference>
<evidence type="ECO:0000256" key="4">
    <source>
        <dbReference type="ARBA" id="ARBA00022827"/>
    </source>
</evidence>
<dbReference type="InterPro" id="IPR013786">
    <property type="entry name" value="AcylCoA_DH/ox_N"/>
</dbReference>
<dbReference type="InterPro" id="IPR046373">
    <property type="entry name" value="Acyl-CoA_Oxase/DH_mid-dom_sf"/>
</dbReference>
<dbReference type="FunFam" id="1.20.140.10:FF:000004">
    <property type="entry name" value="Acyl-CoA dehydrogenase FadE25"/>
    <property type="match status" value="1"/>
</dbReference>
<dbReference type="PROSITE" id="PS00073">
    <property type="entry name" value="ACYL_COA_DH_2"/>
    <property type="match status" value="1"/>
</dbReference>
<feature type="domain" description="Acyl-CoA dehydrogenase/oxidase N-terminal" evidence="8">
    <location>
        <begin position="11"/>
        <end position="120"/>
    </location>
</feature>
<dbReference type="Pfam" id="PF02771">
    <property type="entry name" value="Acyl-CoA_dh_N"/>
    <property type="match status" value="1"/>
</dbReference>
<dbReference type="Gene3D" id="1.20.140.10">
    <property type="entry name" value="Butyryl-CoA Dehydrogenase, subunit A, domain 3"/>
    <property type="match status" value="1"/>
</dbReference>
<evidence type="ECO:0000256" key="5">
    <source>
        <dbReference type="RuleBase" id="RU362125"/>
    </source>
</evidence>
<evidence type="ECO:0000256" key="2">
    <source>
        <dbReference type="ARBA" id="ARBA00009347"/>
    </source>
</evidence>
<sequence length="403" mass="43147">MTGARVGSSLTDEQEAVRELVREFAVEEVRPGAGAADETETFPEDVWDGLAELGLTGLTVPDRFGGFDADETTYAVVNEELAYGHLAVATALSVHCLATSCLAEFGSETQRERWLPDMAAEGRPVGMFCLSEPHAGSNPAEMSTTAEYDPETDEYVLNGEKQWITNGARGGVAIVFAKAVGPDAEEAATDEGAADDADDEGSITQFLVPADAAGFEVGKKEEKLGLRASDTTGISFDDCRIPAENRLTEEGRGLSAAFRILTGGRIGIAAQAVGLAQAAFDEAKAYAAEREQFGEAIAEIQSIRHTLAEMATDVSAARLLVREACRQAEVGEDNRVAASKAKYRASETAMSVTNEAVQIHGGYGYTTDFDVERFYRDAKITEIYEGTTEIQKTIIARGLLNDR</sequence>
<dbReference type="EMBL" id="JBHSXI010000016">
    <property type="protein sequence ID" value="MFC6890115.1"/>
    <property type="molecule type" value="Genomic_DNA"/>
</dbReference>
<dbReference type="Gene3D" id="1.10.540.10">
    <property type="entry name" value="Acyl-CoA dehydrogenase/oxidase, N-terminal domain"/>
    <property type="match status" value="1"/>
</dbReference>
<dbReference type="EC" id="1.-.-.-" evidence="9"/>
<evidence type="ECO:0000256" key="3">
    <source>
        <dbReference type="ARBA" id="ARBA00022630"/>
    </source>
</evidence>
<dbReference type="SUPFAM" id="SSF56645">
    <property type="entry name" value="Acyl-CoA dehydrogenase NM domain-like"/>
    <property type="match status" value="1"/>
</dbReference>
<evidence type="ECO:0000256" key="1">
    <source>
        <dbReference type="ARBA" id="ARBA00001974"/>
    </source>
</evidence>
<dbReference type="GO" id="GO:0016627">
    <property type="term" value="F:oxidoreductase activity, acting on the CH-CH group of donors"/>
    <property type="evidence" value="ECO:0007669"/>
    <property type="project" value="UniProtKB-ARBA"/>
</dbReference>
<evidence type="ECO:0000259" key="8">
    <source>
        <dbReference type="Pfam" id="PF02771"/>
    </source>
</evidence>
<dbReference type="PANTHER" id="PTHR43884:SF12">
    <property type="entry name" value="ISOVALERYL-COA DEHYDROGENASE, MITOCHONDRIAL-RELATED"/>
    <property type="match status" value="1"/>
</dbReference>
<dbReference type="Pfam" id="PF02770">
    <property type="entry name" value="Acyl-CoA_dh_M"/>
    <property type="match status" value="1"/>
</dbReference>
<dbReference type="InterPro" id="IPR009100">
    <property type="entry name" value="AcylCoA_DH/oxidase_NM_dom_sf"/>
</dbReference>
<comment type="caution">
    <text evidence="9">The sequence shown here is derived from an EMBL/GenBank/DDBJ whole genome shotgun (WGS) entry which is preliminary data.</text>
</comment>
<feature type="domain" description="Acyl-CoA oxidase/dehydrogenase middle" evidence="7">
    <location>
        <begin position="128"/>
        <end position="239"/>
    </location>
</feature>
<dbReference type="InterPro" id="IPR037069">
    <property type="entry name" value="AcylCoA_DH/ox_N_sf"/>
</dbReference>
<dbReference type="SUPFAM" id="SSF47203">
    <property type="entry name" value="Acyl-CoA dehydrogenase C-terminal domain-like"/>
    <property type="match status" value="1"/>
</dbReference>